<keyword evidence="13" id="KW-0234">DNA repair</keyword>
<evidence type="ECO:0000256" key="6">
    <source>
        <dbReference type="ARBA" id="ARBA00022763"/>
    </source>
</evidence>
<evidence type="ECO:0000259" key="18">
    <source>
        <dbReference type="PROSITE" id="PS51192"/>
    </source>
</evidence>
<dbReference type="EC" id="5.6.2.4" evidence="16"/>
<dbReference type="GO" id="GO:0009432">
    <property type="term" value="P:SOS response"/>
    <property type="evidence" value="ECO:0007669"/>
    <property type="project" value="UniProtKB-UniRule"/>
</dbReference>
<dbReference type="InterPro" id="IPR002121">
    <property type="entry name" value="HRDC_dom"/>
</dbReference>
<dbReference type="PANTHER" id="PTHR13710">
    <property type="entry name" value="DNA HELICASE RECQ FAMILY MEMBER"/>
    <property type="match status" value="1"/>
</dbReference>
<dbReference type="GO" id="GO:0046872">
    <property type="term" value="F:metal ion binding"/>
    <property type="evidence" value="ECO:0007669"/>
    <property type="project" value="UniProtKB-KW"/>
</dbReference>
<dbReference type="Pfam" id="PF00270">
    <property type="entry name" value="DEAD"/>
    <property type="match status" value="1"/>
</dbReference>
<dbReference type="InterPro" id="IPR006293">
    <property type="entry name" value="DNA_helicase_ATP-dep_RecQ_bac"/>
</dbReference>
<evidence type="ECO:0000256" key="12">
    <source>
        <dbReference type="ARBA" id="ARBA00023172"/>
    </source>
</evidence>
<dbReference type="InterPro" id="IPR001650">
    <property type="entry name" value="Helicase_C-like"/>
</dbReference>
<comment type="cofactor">
    <cofactor evidence="1">
        <name>Mg(2+)</name>
        <dbReference type="ChEBI" id="CHEBI:18420"/>
    </cofactor>
</comment>
<dbReference type="GO" id="GO:0006310">
    <property type="term" value="P:DNA recombination"/>
    <property type="evidence" value="ECO:0007669"/>
    <property type="project" value="UniProtKB-UniRule"/>
</dbReference>
<dbReference type="SMART" id="SM00341">
    <property type="entry name" value="HRDC"/>
    <property type="match status" value="1"/>
</dbReference>
<evidence type="ECO:0000256" key="8">
    <source>
        <dbReference type="ARBA" id="ARBA00022806"/>
    </source>
</evidence>
<keyword evidence="9" id="KW-0862">Zinc</keyword>
<keyword evidence="7" id="KW-0378">Hydrolase</keyword>
<dbReference type="Pfam" id="PF00570">
    <property type="entry name" value="HRDC"/>
    <property type="match status" value="1"/>
</dbReference>
<dbReference type="GO" id="GO:0030894">
    <property type="term" value="C:replisome"/>
    <property type="evidence" value="ECO:0007669"/>
    <property type="project" value="TreeGrafter"/>
</dbReference>
<dbReference type="InterPro" id="IPR036388">
    <property type="entry name" value="WH-like_DNA-bd_sf"/>
</dbReference>
<evidence type="ECO:0000256" key="1">
    <source>
        <dbReference type="ARBA" id="ARBA00001946"/>
    </source>
</evidence>
<proteinExistence type="inferred from homology"/>
<dbReference type="SMART" id="SM00487">
    <property type="entry name" value="DEXDc"/>
    <property type="match status" value="1"/>
</dbReference>
<dbReference type="SMART" id="SM00490">
    <property type="entry name" value="HELICc"/>
    <property type="match status" value="1"/>
</dbReference>
<dbReference type="PANTHER" id="PTHR13710:SF105">
    <property type="entry name" value="ATP-DEPENDENT DNA HELICASE Q1"/>
    <property type="match status" value="1"/>
</dbReference>
<evidence type="ECO:0000256" key="2">
    <source>
        <dbReference type="ARBA" id="ARBA00001947"/>
    </source>
</evidence>
<dbReference type="SMART" id="SM00956">
    <property type="entry name" value="RQC"/>
    <property type="match status" value="1"/>
</dbReference>
<dbReference type="Proteomes" id="UP000192920">
    <property type="component" value="Unassembled WGS sequence"/>
</dbReference>
<dbReference type="NCBIfam" id="TIGR00614">
    <property type="entry name" value="recQ_fam"/>
    <property type="match status" value="1"/>
</dbReference>
<keyword evidence="4" id="KW-0479">Metal-binding</keyword>
<dbReference type="GO" id="GO:0043138">
    <property type="term" value="F:3'-5' DNA helicase activity"/>
    <property type="evidence" value="ECO:0007669"/>
    <property type="project" value="UniProtKB-EC"/>
</dbReference>
<keyword evidence="10" id="KW-0067">ATP-binding</keyword>
<keyword evidence="5" id="KW-0547">Nucleotide-binding</keyword>
<keyword evidence="12" id="KW-0233">DNA recombination</keyword>
<feature type="domain" description="Helicase ATP-binding" evidence="18">
    <location>
        <begin position="53"/>
        <end position="221"/>
    </location>
</feature>
<dbReference type="PROSITE" id="PS50967">
    <property type="entry name" value="HRDC"/>
    <property type="match status" value="1"/>
</dbReference>
<name>A0A1Y6CDH6_9NEIS</name>
<dbReference type="Gene3D" id="3.40.50.300">
    <property type="entry name" value="P-loop containing nucleotide triphosphate hydrolases"/>
    <property type="match status" value="2"/>
</dbReference>
<dbReference type="Pfam" id="PF09382">
    <property type="entry name" value="RQC"/>
    <property type="match status" value="1"/>
</dbReference>
<dbReference type="GO" id="GO:0005737">
    <property type="term" value="C:cytoplasm"/>
    <property type="evidence" value="ECO:0007669"/>
    <property type="project" value="TreeGrafter"/>
</dbReference>
<accession>A0A1Y6CDH6</accession>
<evidence type="ECO:0000256" key="16">
    <source>
        <dbReference type="NCBIfam" id="TIGR01389"/>
    </source>
</evidence>
<dbReference type="PROSITE" id="PS51192">
    <property type="entry name" value="HELICASE_ATP_BIND_1"/>
    <property type="match status" value="1"/>
</dbReference>
<evidence type="ECO:0000259" key="17">
    <source>
        <dbReference type="PROSITE" id="PS50967"/>
    </source>
</evidence>
<evidence type="ECO:0000256" key="9">
    <source>
        <dbReference type="ARBA" id="ARBA00022833"/>
    </source>
</evidence>
<dbReference type="GO" id="GO:0043590">
    <property type="term" value="C:bacterial nucleoid"/>
    <property type="evidence" value="ECO:0007669"/>
    <property type="project" value="TreeGrafter"/>
</dbReference>
<reference evidence="21" key="1">
    <citation type="submission" date="2017-04" db="EMBL/GenBank/DDBJ databases">
        <authorList>
            <person name="Varghese N."/>
            <person name="Submissions S."/>
        </authorList>
    </citation>
    <scope>NUCLEOTIDE SEQUENCE [LARGE SCALE GENOMIC DNA]</scope>
    <source>
        <strain evidence="21">DSM 22618</strain>
    </source>
</reference>
<dbReference type="GO" id="GO:0009378">
    <property type="term" value="F:four-way junction helicase activity"/>
    <property type="evidence" value="ECO:0007669"/>
    <property type="project" value="TreeGrafter"/>
</dbReference>
<comment type="cofactor">
    <cofactor evidence="2">
        <name>Zn(2+)</name>
        <dbReference type="ChEBI" id="CHEBI:29105"/>
    </cofactor>
</comment>
<sequence>MAFFFARPARDAARSMPYNGAFFRFLPLMPDAHALLQTVFGYPAFRGEQAEIVAHVGGGGNALVLMPTGGGKSLCYQIPALLRAGVAIVVSPLIALMQDQVATLSELGVAAACLNSATAPDEARDITRQARAGTLDLLYVAPERLLTPRFLDFLNDLNIALFAIDEAHCVSHWGHDFRPEYQQLGILAERFPTVPRIALTATADEQTRADILHYLRLAEARVFLSSFDRPNLFYQVVEKHNAKKQLLSFIQQDYPGASGIVYCLSRKRVEDTAQWLVENGIRALPYHAGLGHEVRDRHQREFLREDGVVMVATVAFGMGIDKPDVRFVAHIDLPKSPENFYQESGRAGRDGLPAASWLCYGLNDMVQLTQMIEGSEMAALQKQVELSKLDAMLAFCETAACRRQHILAHFSEQSAPCGHCDNCLAPPITFDATLPVQKLLSCIYRVEQRFAASHVIDVLLGRANQSVTAFGHDKLSTFSIGRELNQRGWRSIIRQLVAKKLLQVDIARGQSLVFGDGCRAILKGEQKIYLRPPADDKKSRSANTDRWLRTEREERLWQMLRRWRKSMADEHNVPAYAVFSDKTLRELVEKRPANRAEIGRVYGLGELKLARYGDALLDILNEASQSDD</sequence>
<dbReference type="CDD" id="cd17920">
    <property type="entry name" value="DEXHc_RecQ"/>
    <property type="match status" value="1"/>
</dbReference>
<dbReference type="FunFam" id="3.40.50.300:FF:000156">
    <property type="entry name" value="ATP-dependent DNA helicase recQ"/>
    <property type="match status" value="1"/>
</dbReference>
<evidence type="ECO:0000256" key="3">
    <source>
        <dbReference type="ARBA" id="ARBA00005446"/>
    </source>
</evidence>
<dbReference type="STRING" id="1123014.SAMN02745746_03961"/>
<evidence type="ECO:0000256" key="5">
    <source>
        <dbReference type="ARBA" id="ARBA00022741"/>
    </source>
</evidence>
<dbReference type="SUPFAM" id="SSF47819">
    <property type="entry name" value="HRDC-like"/>
    <property type="match status" value="1"/>
</dbReference>
<protein>
    <recommendedName>
        <fullName evidence="16">DNA helicase RecQ</fullName>
        <ecNumber evidence="16">5.6.2.4</ecNumber>
    </recommendedName>
</protein>
<evidence type="ECO:0000259" key="19">
    <source>
        <dbReference type="PROSITE" id="PS51194"/>
    </source>
</evidence>
<dbReference type="InterPro" id="IPR018982">
    <property type="entry name" value="RQC_domain"/>
</dbReference>
<dbReference type="Pfam" id="PF00271">
    <property type="entry name" value="Helicase_C"/>
    <property type="match status" value="1"/>
</dbReference>
<keyword evidence="8 20" id="KW-0347">Helicase</keyword>
<evidence type="ECO:0000256" key="11">
    <source>
        <dbReference type="ARBA" id="ARBA00023125"/>
    </source>
</evidence>
<evidence type="ECO:0000256" key="13">
    <source>
        <dbReference type="ARBA" id="ARBA00023204"/>
    </source>
</evidence>
<dbReference type="EMBL" id="FXAG01000034">
    <property type="protein sequence ID" value="SMF55687.1"/>
    <property type="molecule type" value="Genomic_DNA"/>
</dbReference>
<feature type="domain" description="HRDC" evidence="17">
    <location>
        <begin position="550"/>
        <end position="628"/>
    </location>
</feature>
<dbReference type="InterPro" id="IPR014001">
    <property type="entry name" value="Helicase_ATP-bd"/>
</dbReference>
<evidence type="ECO:0000256" key="4">
    <source>
        <dbReference type="ARBA" id="ARBA00022723"/>
    </source>
</evidence>
<dbReference type="GO" id="GO:0003677">
    <property type="term" value="F:DNA binding"/>
    <property type="evidence" value="ECO:0007669"/>
    <property type="project" value="UniProtKB-KW"/>
</dbReference>
<evidence type="ECO:0000313" key="21">
    <source>
        <dbReference type="Proteomes" id="UP000192920"/>
    </source>
</evidence>
<dbReference type="InterPro" id="IPR027417">
    <property type="entry name" value="P-loop_NTPase"/>
</dbReference>
<dbReference type="InterPro" id="IPR032284">
    <property type="entry name" value="RecQ_Zn-bd"/>
</dbReference>
<evidence type="ECO:0000256" key="15">
    <source>
        <dbReference type="ARBA" id="ARBA00034617"/>
    </source>
</evidence>
<dbReference type="GO" id="GO:0006260">
    <property type="term" value="P:DNA replication"/>
    <property type="evidence" value="ECO:0007669"/>
    <property type="project" value="InterPro"/>
</dbReference>
<dbReference type="CDD" id="cd18794">
    <property type="entry name" value="SF2_C_RecQ"/>
    <property type="match status" value="1"/>
</dbReference>
<dbReference type="GO" id="GO:0005524">
    <property type="term" value="F:ATP binding"/>
    <property type="evidence" value="ECO:0007669"/>
    <property type="project" value="UniProtKB-KW"/>
</dbReference>
<dbReference type="InterPro" id="IPR011545">
    <property type="entry name" value="DEAD/DEAH_box_helicase_dom"/>
</dbReference>
<dbReference type="GO" id="GO:0016787">
    <property type="term" value="F:hydrolase activity"/>
    <property type="evidence" value="ECO:0007669"/>
    <property type="project" value="UniProtKB-KW"/>
</dbReference>
<dbReference type="Pfam" id="PF16124">
    <property type="entry name" value="RecQ_Zn_bind"/>
    <property type="match status" value="1"/>
</dbReference>
<keyword evidence="14" id="KW-0413">Isomerase</keyword>
<dbReference type="InterPro" id="IPR004589">
    <property type="entry name" value="DNA_helicase_ATP-dep_RecQ"/>
</dbReference>
<dbReference type="SUPFAM" id="SSF52540">
    <property type="entry name" value="P-loop containing nucleoside triphosphate hydrolases"/>
    <property type="match status" value="2"/>
</dbReference>
<keyword evidence="11" id="KW-0238">DNA-binding</keyword>
<comment type="similarity">
    <text evidence="3">Belongs to the helicase family. RecQ subfamily.</text>
</comment>
<dbReference type="PROSITE" id="PS51194">
    <property type="entry name" value="HELICASE_CTER"/>
    <property type="match status" value="1"/>
</dbReference>
<organism evidence="20 21">
    <name type="scientific">Pseudogulbenkiania subflava DSM 22618</name>
    <dbReference type="NCBI Taxonomy" id="1123014"/>
    <lineage>
        <taxon>Bacteria</taxon>
        <taxon>Pseudomonadati</taxon>
        <taxon>Pseudomonadota</taxon>
        <taxon>Betaproteobacteria</taxon>
        <taxon>Neisseriales</taxon>
        <taxon>Chromobacteriaceae</taxon>
        <taxon>Pseudogulbenkiania</taxon>
    </lineage>
</organism>
<evidence type="ECO:0000256" key="14">
    <source>
        <dbReference type="ARBA" id="ARBA00023235"/>
    </source>
</evidence>
<dbReference type="Gene3D" id="1.10.10.10">
    <property type="entry name" value="Winged helix-like DNA-binding domain superfamily/Winged helix DNA-binding domain"/>
    <property type="match status" value="1"/>
</dbReference>
<feature type="domain" description="Helicase C-terminal" evidence="19">
    <location>
        <begin position="242"/>
        <end position="392"/>
    </location>
</feature>
<comment type="catalytic activity">
    <reaction evidence="15">
        <text>Couples ATP hydrolysis with the unwinding of duplex DNA by translocating in the 3'-5' direction.</text>
        <dbReference type="EC" id="5.6.2.4"/>
    </reaction>
</comment>
<dbReference type="FunFam" id="3.40.50.300:FF:000296">
    <property type="entry name" value="ATP-dependent DNA helicase RecQ"/>
    <property type="match status" value="1"/>
</dbReference>
<gene>
    <name evidence="20" type="ORF">SAMN02745746_03961</name>
</gene>
<dbReference type="InterPro" id="IPR044876">
    <property type="entry name" value="HRDC_dom_sf"/>
</dbReference>
<keyword evidence="21" id="KW-1185">Reference proteome</keyword>
<dbReference type="InterPro" id="IPR010997">
    <property type="entry name" value="HRDC-like_sf"/>
</dbReference>
<evidence type="ECO:0000256" key="7">
    <source>
        <dbReference type="ARBA" id="ARBA00022801"/>
    </source>
</evidence>
<keyword evidence="6" id="KW-0227">DNA damage</keyword>
<dbReference type="GO" id="GO:0006281">
    <property type="term" value="P:DNA repair"/>
    <property type="evidence" value="ECO:0007669"/>
    <property type="project" value="UniProtKB-KW"/>
</dbReference>
<dbReference type="AlphaFoldDB" id="A0A1Y6CDH6"/>
<evidence type="ECO:0000313" key="20">
    <source>
        <dbReference type="EMBL" id="SMF55687.1"/>
    </source>
</evidence>
<dbReference type="NCBIfam" id="TIGR01389">
    <property type="entry name" value="recQ"/>
    <property type="match status" value="1"/>
</dbReference>
<evidence type="ECO:0000256" key="10">
    <source>
        <dbReference type="ARBA" id="ARBA00022840"/>
    </source>
</evidence>
<dbReference type="Gene3D" id="1.10.150.80">
    <property type="entry name" value="HRDC domain"/>
    <property type="match status" value="1"/>
</dbReference>